<feature type="compositionally biased region" description="Basic and acidic residues" evidence="1">
    <location>
        <begin position="83"/>
        <end position="105"/>
    </location>
</feature>
<protein>
    <submittedName>
        <fullName evidence="2 4">Uncharacterized protein</fullName>
    </submittedName>
</protein>
<accession>A0A6G1G4Y8</accession>
<feature type="region of interest" description="Disordered" evidence="1">
    <location>
        <begin position="155"/>
        <end position="445"/>
    </location>
</feature>
<gene>
    <name evidence="2 4" type="ORF">P152DRAFT_449089</name>
</gene>
<feature type="region of interest" description="Disordered" evidence="1">
    <location>
        <begin position="65"/>
        <end position="120"/>
    </location>
</feature>
<feature type="compositionally biased region" description="Polar residues" evidence="1">
    <location>
        <begin position="184"/>
        <end position="195"/>
    </location>
</feature>
<sequence length="483" mass="52262">MRWSEVQSRLITYNYTYYYIDLHDGQTKHQNRISVDSSNNPVKTAPADIDLTGLINSEEIAEVPPAAENPVTDGAAPDLNNAGDREGSRNATKGKEPSNDVRVDDSQAVASASDDTDGEFADLQRGFNRRRSLIPQLPPLARYPVSPHLARSSTFPLNLTQDDDDSEEEALRKNKKKKRKRLGQQPTVHFDTSSADEYGNSERSPLIHHAGTRDGKEPSAAVPPSVDTEGVRTTQHVGNKPGPIVVVPRPDEGRVATSQSTVASSLHQPTDVAQAERSPSQTNHQAPGPRDWPVLDQDSAPRPRPLSRSATWSYMPLEPGLDPRLKAARDTQPSSSLPNLPLPTPGQQLPLPLPPPIQGQPLRPSPSPPPLPLALPAPGPAPTPPASGRSLPQSPSSSPPPPPPPLQPATGHVPGIPQRHPSKSQPLPGGRLIAPRPDADSTLPRSSLFPFVRKKIGYAIYRNTCRTWRMSVNVKKVSEILAT</sequence>
<evidence type="ECO:0000313" key="2">
    <source>
        <dbReference type="EMBL" id="KAF1813001.1"/>
    </source>
</evidence>
<keyword evidence="3" id="KW-1185">Reference proteome</keyword>
<organism evidence="2">
    <name type="scientific">Eremomyces bilateralis CBS 781.70</name>
    <dbReference type="NCBI Taxonomy" id="1392243"/>
    <lineage>
        <taxon>Eukaryota</taxon>
        <taxon>Fungi</taxon>
        <taxon>Dikarya</taxon>
        <taxon>Ascomycota</taxon>
        <taxon>Pezizomycotina</taxon>
        <taxon>Dothideomycetes</taxon>
        <taxon>Dothideomycetes incertae sedis</taxon>
        <taxon>Eremomycetales</taxon>
        <taxon>Eremomycetaceae</taxon>
        <taxon>Eremomyces</taxon>
    </lineage>
</organism>
<evidence type="ECO:0000313" key="4">
    <source>
        <dbReference type="RefSeq" id="XP_033534632.1"/>
    </source>
</evidence>
<feature type="compositionally biased region" description="Pro residues" evidence="1">
    <location>
        <begin position="397"/>
        <end position="407"/>
    </location>
</feature>
<feature type="compositionally biased region" description="Basic residues" evidence="1">
    <location>
        <begin position="173"/>
        <end position="182"/>
    </location>
</feature>
<reference evidence="4" key="3">
    <citation type="submission" date="2025-04" db="UniProtKB">
        <authorList>
            <consortium name="RefSeq"/>
        </authorList>
    </citation>
    <scope>IDENTIFICATION</scope>
    <source>
        <strain evidence="4">CBS 781.70</strain>
    </source>
</reference>
<dbReference type="GeneID" id="54418663"/>
<dbReference type="RefSeq" id="XP_033534632.1">
    <property type="nucleotide sequence ID" value="XM_033678093.1"/>
</dbReference>
<proteinExistence type="predicted"/>
<evidence type="ECO:0000313" key="3">
    <source>
        <dbReference type="Proteomes" id="UP000504638"/>
    </source>
</evidence>
<feature type="compositionally biased region" description="Pro residues" evidence="1">
    <location>
        <begin position="351"/>
        <end position="385"/>
    </location>
</feature>
<feature type="compositionally biased region" description="Low complexity" evidence="1">
    <location>
        <begin position="386"/>
        <end position="396"/>
    </location>
</feature>
<reference evidence="2 4" key="1">
    <citation type="submission" date="2020-01" db="EMBL/GenBank/DDBJ databases">
        <authorList>
            <consortium name="DOE Joint Genome Institute"/>
            <person name="Haridas S."/>
            <person name="Albert R."/>
            <person name="Binder M."/>
            <person name="Bloem J."/>
            <person name="Labutti K."/>
            <person name="Salamov A."/>
            <person name="Andreopoulos B."/>
            <person name="Baker S.E."/>
            <person name="Barry K."/>
            <person name="Bills G."/>
            <person name="Bluhm B.H."/>
            <person name="Cannon C."/>
            <person name="Castanera R."/>
            <person name="Culley D.E."/>
            <person name="Daum C."/>
            <person name="Ezra D."/>
            <person name="Gonzalez J.B."/>
            <person name="Henrissat B."/>
            <person name="Kuo A."/>
            <person name="Liang C."/>
            <person name="Lipzen A."/>
            <person name="Lutzoni F."/>
            <person name="Magnuson J."/>
            <person name="Mondo S."/>
            <person name="Nolan M."/>
            <person name="Ohm R."/>
            <person name="Pangilinan J."/>
            <person name="Park H.-J."/>
            <person name="Ramirez L."/>
            <person name="Alfaro M."/>
            <person name="Sun H."/>
            <person name="Tritt A."/>
            <person name="Yoshinaga Y."/>
            <person name="Zwiers L.-H."/>
            <person name="Turgeon B.G."/>
            <person name="Goodwin S.B."/>
            <person name="Spatafora J.W."/>
            <person name="Crous P.W."/>
            <person name="Grigoriev I.V."/>
        </authorList>
    </citation>
    <scope>NUCLEOTIDE SEQUENCE</scope>
    <source>
        <strain evidence="2 4">CBS 781.70</strain>
    </source>
</reference>
<name>A0A6G1G4Y8_9PEZI</name>
<feature type="compositionally biased region" description="Low complexity" evidence="1">
    <location>
        <begin position="333"/>
        <end position="350"/>
    </location>
</feature>
<dbReference type="EMBL" id="ML975156">
    <property type="protein sequence ID" value="KAF1813001.1"/>
    <property type="molecule type" value="Genomic_DNA"/>
</dbReference>
<dbReference type="Proteomes" id="UP000504638">
    <property type="component" value="Unplaced"/>
</dbReference>
<feature type="compositionally biased region" description="Polar residues" evidence="1">
    <location>
        <begin position="256"/>
        <end position="268"/>
    </location>
</feature>
<evidence type="ECO:0000256" key="1">
    <source>
        <dbReference type="SAM" id="MobiDB-lite"/>
    </source>
</evidence>
<reference evidence="4" key="2">
    <citation type="submission" date="2020-04" db="EMBL/GenBank/DDBJ databases">
        <authorList>
            <consortium name="NCBI Genome Project"/>
        </authorList>
    </citation>
    <scope>NUCLEOTIDE SEQUENCE</scope>
    <source>
        <strain evidence="4">CBS 781.70</strain>
    </source>
</reference>
<dbReference type="AlphaFoldDB" id="A0A6G1G4Y8"/>